<evidence type="ECO:0000313" key="4">
    <source>
        <dbReference type="Proteomes" id="UP000807306"/>
    </source>
</evidence>
<proteinExistence type="predicted"/>
<evidence type="ECO:0000313" key="3">
    <source>
        <dbReference type="EMBL" id="KAF9529528.1"/>
    </source>
</evidence>
<keyword evidence="4" id="KW-1185">Reference proteome</keyword>
<feature type="compositionally biased region" description="Basic residues" evidence="1">
    <location>
        <begin position="374"/>
        <end position="386"/>
    </location>
</feature>
<feature type="compositionally biased region" description="Polar residues" evidence="1">
    <location>
        <begin position="284"/>
        <end position="294"/>
    </location>
</feature>
<feature type="compositionally biased region" description="Polar residues" evidence="1">
    <location>
        <begin position="143"/>
        <end position="153"/>
    </location>
</feature>
<feature type="compositionally biased region" description="Polar residues" evidence="1">
    <location>
        <begin position="231"/>
        <end position="242"/>
    </location>
</feature>
<name>A0A9P6EIJ0_9AGAR</name>
<accession>A0A9P6EIJ0</accession>
<keyword evidence="2" id="KW-0732">Signal</keyword>
<evidence type="ECO:0000256" key="2">
    <source>
        <dbReference type="SAM" id="SignalP"/>
    </source>
</evidence>
<evidence type="ECO:0008006" key="5">
    <source>
        <dbReference type="Google" id="ProtNLM"/>
    </source>
</evidence>
<feature type="compositionally biased region" description="Basic residues" evidence="1">
    <location>
        <begin position="406"/>
        <end position="446"/>
    </location>
</feature>
<dbReference type="Proteomes" id="UP000807306">
    <property type="component" value="Unassembled WGS sequence"/>
</dbReference>
<feature type="compositionally biased region" description="Low complexity" evidence="1">
    <location>
        <begin position="390"/>
        <end position="405"/>
    </location>
</feature>
<reference evidence="3" key="1">
    <citation type="submission" date="2020-11" db="EMBL/GenBank/DDBJ databases">
        <authorList>
            <consortium name="DOE Joint Genome Institute"/>
            <person name="Ahrendt S."/>
            <person name="Riley R."/>
            <person name="Andreopoulos W."/>
            <person name="Labutti K."/>
            <person name="Pangilinan J."/>
            <person name="Ruiz-Duenas F.J."/>
            <person name="Barrasa J.M."/>
            <person name="Sanchez-Garcia M."/>
            <person name="Camarero S."/>
            <person name="Miyauchi S."/>
            <person name="Serrano A."/>
            <person name="Linde D."/>
            <person name="Babiker R."/>
            <person name="Drula E."/>
            <person name="Ayuso-Fernandez I."/>
            <person name="Pacheco R."/>
            <person name="Padilla G."/>
            <person name="Ferreira P."/>
            <person name="Barriuso J."/>
            <person name="Kellner H."/>
            <person name="Castanera R."/>
            <person name="Alfaro M."/>
            <person name="Ramirez L."/>
            <person name="Pisabarro A.G."/>
            <person name="Kuo A."/>
            <person name="Tritt A."/>
            <person name="Lipzen A."/>
            <person name="He G."/>
            <person name="Yan M."/>
            <person name="Ng V."/>
            <person name="Cullen D."/>
            <person name="Martin F."/>
            <person name="Rosso M.-N."/>
            <person name="Henrissat B."/>
            <person name="Hibbett D."/>
            <person name="Martinez A.T."/>
            <person name="Grigoriev I.V."/>
        </authorList>
    </citation>
    <scope>NUCLEOTIDE SEQUENCE</scope>
    <source>
        <strain evidence="3">CBS 506.95</strain>
    </source>
</reference>
<feature type="compositionally biased region" description="Basic residues" evidence="1">
    <location>
        <begin position="321"/>
        <end position="366"/>
    </location>
</feature>
<comment type="caution">
    <text evidence="3">The sequence shown here is derived from an EMBL/GenBank/DDBJ whole genome shotgun (WGS) entry which is preliminary data.</text>
</comment>
<feature type="compositionally biased region" description="Basic residues" evidence="1">
    <location>
        <begin position="477"/>
        <end position="493"/>
    </location>
</feature>
<feature type="region of interest" description="Disordered" evidence="1">
    <location>
        <begin position="585"/>
        <end position="642"/>
    </location>
</feature>
<feature type="compositionally biased region" description="Basic residues" evidence="1">
    <location>
        <begin position="455"/>
        <end position="465"/>
    </location>
</feature>
<dbReference type="EMBL" id="MU157845">
    <property type="protein sequence ID" value="KAF9529528.1"/>
    <property type="molecule type" value="Genomic_DNA"/>
</dbReference>
<feature type="compositionally biased region" description="Low complexity" evidence="1">
    <location>
        <begin position="466"/>
        <end position="475"/>
    </location>
</feature>
<organism evidence="3 4">
    <name type="scientific">Crepidotus variabilis</name>
    <dbReference type="NCBI Taxonomy" id="179855"/>
    <lineage>
        <taxon>Eukaryota</taxon>
        <taxon>Fungi</taxon>
        <taxon>Dikarya</taxon>
        <taxon>Basidiomycota</taxon>
        <taxon>Agaricomycotina</taxon>
        <taxon>Agaricomycetes</taxon>
        <taxon>Agaricomycetidae</taxon>
        <taxon>Agaricales</taxon>
        <taxon>Agaricineae</taxon>
        <taxon>Crepidotaceae</taxon>
        <taxon>Crepidotus</taxon>
    </lineage>
</organism>
<dbReference type="AlphaFoldDB" id="A0A9P6EIJ0"/>
<protein>
    <recommendedName>
        <fullName evidence="5">Lysine-specific metallo-endopeptidase domain-containing protein</fullName>
    </recommendedName>
</protein>
<feature type="region of interest" description="Disordered" evidence="1">
    <location>
        <begin position="119"/>
        <end position="154"/>
    </location>
</feature>
<feature type="compositionally biased region" description="Low complexity" evidence="1">
    <location>
        <begin position="295"/>
        <end position="304"/>
    </location>
</feature>
<feature type="compositionally biased region" description="Polar residues" evidence="1">
    <location>
        <begin position="305"/>
        <end position="317"/>
    </location>
</feature>
<feature type="signal peptide" evidence="2">
    <location>
        <begin position="1"/>
        <end position="17"/>
    </location>
</feature>
<feature type="region of interest" description="Disordered" evidence="1">
    <location>
        <begin position="536"/>
        <end position="565"/>
    </location>
</feature>
<feature type="chain" id="PRO_5040409394" description="Lysine-specific metallo-endopeptidase domain-containing protein" evidence="2">
    <location>
        <begin position="18"/>
        <end position="660"/>
    </location>
</feature>
<feature type="region of interest" description="Disordered" evidence="1">
    <location>
        <begin position="219"/>
        <end position="493"/>
    </location>
</feature>
<gene>
    <name evidence="3" type="ORF">CPB83DRAFT_926278</name>
</gene>
<evidence type="ECO:0000256" key="1">
    <source>
        <dbReference type="SAM" id="MobiDB-lite"/>
    </source>
</evidence>
<sequence length="660" mass="73320">MYCHFLCILLMCVALRANEHIDALSQALDDVLRVAFGELHRNYDPAKVRKYVEAMQKSSVTFHAERTDEKNAYGVTRLTFDPDDHKKWKSEGIRFTKSFYEELDDKGRANTALHEITHDTVGTGHGESSKIPNTIVPGRDWEGNQNKKTQDTGNFDDMHKVQTIADARRNVVFGGDRDRMTNMEENADSYSLAAMMCHEIIYDRDFNDVQIEVLMKRNSCPMPTKKPTKVLGQSQPTNQNARGSKRDANQQGVGRVWRSKLREPALAKGRAGVRKTVARAQSKAKGQNSRFEIQSTSSQGHSSSILQTPSVQSSSKESFPKVHRHAVRQSKAVKSKRTAVRKTTHQSKKRAGRAKVAKPRAQKVRSPRAAPTKGPRKIPQHPRKAIRNPAASKKAASLTKATKSASHPKRPARLVRSKPVRKVPSRIAHPAKKTTRKLRAIQRPRAGKAGDPRKSVKPVPRKARSAKVVSAKSSKQIARKPAHLPKSLAKKPSVRIPRHRTTPKKVATTLKGVKRIVPNRKPVHEATPSKLIRVKSARKPAQPLKKSTGRPLVRAVPKHTKKIPASQKVNKPIVQQRRLVPKAAKSVNRTAQPSKKPAIVRKPLIRASPKPAAPRKITAGPKVAKPAAVRQRKAVPKAAPAKVVQAKRVNFPVIGKGRKH</sequence>